<dbReference type="PANTHER" id="PTHR33867:SF1">
    <property type="entry name" value="RIBOSOME MATURATION FACTOR RIMP"/>
    <property type="match status" value="1"/>
</dbReference>
<comment type="caution">
    <text evidence="6">The sequence shown here is derived from an EMBL/GenBank/DDBJ whole genome shotgun (WGS) entry which is preliminary data.</text>
</comment>
<evidence type="ECO:0000259" key="5">
    <source>
        <dbReference type="Pfam" id="PF17384"/>
    </source>
</evidence>
<dbReference type="InterPro" id="IPR036847">
    <property type="entry name" value="RimP_C_sf"/>
</dbReference>
<dbReference type="InterPro" id="IPR028998">
    <property type="entry name" value="RimP_C"/>
</dbReference>
<dbReference type="Gene3D" id="3.30.300.70">
    <property type="entry name" value="RimP-like superfamily, N-terminal"/>
    <property type="match status" value="1"/>
</dbReference>
<comment type="subcellular location">
    <subcellularLocation>
        <location evidence="3">Cytoplasm</location>
    </subcellularLocation>
</comment>
<keyword evidence="1 3" id="KW-0963">Cytoplasm</keyword>
<evidence type="ECO:0000313" key="6">
    <source>
        <dbReference type="EMBL" id="GAA0581238.1"/>
    </source>
</evidence>
<comment type="function">
    <text evidence="3">Required for maturation of 30S ribosomal subunits.</text>
</comment>
<feature type="domain" description="Ribosome maturation factor RimP C-terminal" evidence="5">
    <location>
        <begin position="99"/>
        <end position="163"/>
    </location>
</feature>
<dbReference type="Proteomes" id="UP001499951">
    <property type="component" value="Unassembled WGS sequence"/>
</dbReference>
<dbReference type="Gene3D" id="2.30.30.180">
    <property type="entry name" value="Ribosome maturation factor RimP, C-terminal domain"/>
    <property type="match status" value="1"/>
</dbReference>
<keyword evidence="7" id="KW-1185">Reference proteome</keyword>
<evidence type="ECO:0000256" key="1">
    <source>
        <dbReference type="ARBA" id="ARBA00022490"/>
    </source>
</evidence>
<evidence type="ECO:0000256" key="2">
    <source>
        <dbReference type="ARBA" id="ARBA00022517"/>
    </source>
</evidence>
<dbReference type="CDD" id="cd01734">
    <property type="entry name" value="YlxS_C"/>
    <property type="match status" value="1"/>
</dbReference>
<gene>
    <name evidence="3 6" type="primary">rimP</name>
    <name evidence="6" type="ORF">GCM10008942_32610</name>
</gene>
<dbReference type="InterPro" id="IPR003728">
    <property type="entry name" value="Ribosome_maturation_RimP"/>
</dbReference>
<dbReference type="Pfam" id="PF02576">
    <property type="entry name" value="RimP_N"/>
    <property type="match status" value="1"/>
</dbReference>
<keyword evidence="2 3" id="KW-0690">Ribosome biogenesis</keyword>
<sequence length="180" mass="19624">MWDTPTHEGTAAILSAMHHLEPVLAPVIEAAGFRLVRLRMMGGKVKTLQIMAERPDGSMNVEDCAELSRALSDFFDAEPDAVPGEFNLEISSPGIDRPLTRLTDFARWAGHEAKIDLSAAIDGRKRFRGILKGLEGSDVVIDAGKDTLTLPFAAIAEAKLVLTDKLIEEDLKARGAHKEH</sequence>
<dbReference type="InterPro" id="IPR035956">
    <property type="entry name" value="RimP_N_sf"/>
</dbReference>
<dbReference type="HAMAP" id="MF_01077">
    <property type="entry name" value="RimP"/>
    <property type="match status" value="1"/>
</dbReference>
<evidence type="ECO:0000256" key="3">
    <source>
        <dbReference type="HAMAP-Rule" id="MF_01077"/>
    </source>
</evidence>
<evidence type="ECO:0000313" key="7">
    <source>
        <dbReference type="Proteomes" id="UP001499951"/>
    </source>
</evidence>
<comment type="similarity">
    <text evidence="3">Belongs to the RimP family.</text>
</comment>
<protein>
    <recommendedName>
        <fullName evidence="3">Ribosome maturation factor RimP</fullName>
    </recommendedName>
</protein>
<reference evidence="6 7" key="1">
    <citation type="journal article" date="2019" name="Int. J. Syst. Evol. Microbiol.">
        <title>The Global Catalogue of Microorganisms (GCM) 10K type strain sequencing project: providing services to taxonomists for standard genome sequencing and annotation.</title>
        <authorList>
            <consortium name="The Broad Institute Genomics Platform"/>
            <consortium name="The Broad Institute Genome Sequencing Center for Infectious Disease"/>
            <person name="Wu L."/>
            <person name="Ma J."/>
        </authorList>
    </citation>
    <scope>NUCLEOTIDE SEQUENCE [LARGE SCALE GENOMIC DNA]</scope>
    <source>
        <strain evidence="6 7">JCM 15089</strain>
    </source>
</reference>
<proteinExistence type="inferred from homology"/>
<evidence type="ECO:0000259" key="4">
    <source>
        <dbReference type="Pfam" id="PF02576"/>
    </source>
</evidence>
<dbReference type="EMBL" id="BAAADD010000009">
    <property type="protein sequence ID" value="GAA0581238.1"/>
    <property type="molecule type" value="Genomic_DNA"/>
</dbReference>
<dbReference type="PANTHER" id="PTHR33867">
    <property type="entry name" value="RIBOSOME MATURATION FACTOR RIMP"/>
    <property type="match status" value="1"/>
</dbReference>
<accession>A0ABN1F384</accession>
<feature type="domain" description="Ribosome maturation factor RimP N-terminal" evidence="4">
    <location>
        <begin position="24"/>
        <end position="96"/>
    </location>
</feature>
<name>A0ABN1F384_9PROT</name>
<dbReference type="SUPFAM" id="SSF75420">
    <property type="entry name" value="YhbC-like, N-terminal domain"/>
    <property type="match status" value="1"/>
</dbReference>
<dbReference type="Pfam" id="PF17384">
    <property type="entry name" value="DUF150_C"/>
    <property type="match status" value="1"/>
</dbReference>
<dbReference type="InterPro" id="IPR028989">
    <property type="entry name" value="RimP_N"/>
</dbReference>
<dbReference type="NCBIfam" id="NF000932">
    <property type="entry name" value="PRK00092.2-5"/>
    <property type="match status" value="1"/>
</dbReference>
<organism evidence="6 7">
    <name type="scientific">Rhizomicrobium electricum</name>
    <dbReference type="NCBI Taxonomy" id="480070"/>
    <lineage>
        <taxon>Bacteria</taxon>
        <taxon>Pseudomonadati</taxon>
        <taxon>Pseudomonadota</taxon>
        <taxon>Alphaproteobacteria</taxon>
        <taxon>Micropepsales</taxon>
        <taxon>Micropepsaceae</taxon>
        <taxon>Rhizomicrobium</taxon>
    </lineage>
</organism>
<dbReference type="SUPFAM" id="SSF74942">
    <property type="entry name" value="YhbC-like, C-terminal domain"/>
    <property type="match status" value="1"/>
</dbReference>